<dbReference type="KEGG" id="yti:FNA67_14355"/>
<dbReference type="PROSITE" id="PS51819">
    <property type="entry name" value="VOC"/>
    <property type="match status" value="1"/>
</dbReference>
<dbReference type="InterPro" id="IPR037523">
    <property type="entry name" value="VOC_core"/>
</dbReference>
<name>A0A5B9DQ43_9HYPH</name>
<dbReference type="AlphaFoldDB" id="A0A5B9DQ43"/>
<dbReference type="OrthoDB" id="6892799at2"/>
<dbReference type="Pfam" id="PF00903">
    <property type="entry name" value="Glyoxalase"/>
    <property type="match status" value="1"/>
</dbReference>
<dbReference type="RefSeq" id="WP_049705810.1">
    <property type="nucleotide sequence ID" value="NZ_BMFM01000001.1"/>
</dbReference>
<organism evidence="1 2">
    <name type="scientific">Paradevosia tibetensis</name>
    <dbReference type="NCBI Taxonomy" id="1447062"/>
    <lineage>
        <taxon>Bacteria</taxon>
        <taxon>Pseudomonadati</taxon>
        <taxon>Pseudomonadota</taxon>
        <taxon>Alphaproteobacteria</taxon>
        <taxon>Hyphomicrobiales</taxon>
        <taxon>Devosiaceae</taxon>
        <taxon>Paradevosia</taxon>
    </lineage>
</organism>
<protein>
    <submittedName>
        <fullName evidence="1">Glyoxalase/bleomycin resistance/dioxygenase family protein</fullName>
    </submittedName>
</protein>
<keyword evidence="1" id="KW-0560">Oxidoreductase</keyword>
<dbReference type="Proteomes" id="UP000321062">
    <property type="component" value="Chromosome"/>
</dbReference>
<dbReference type="GO" id="GO:0051213">
    <property type="term" value="F:dioxygenase activity"/>
    <property type="evidence" value="ECO:0007669"/>
    <property type="project" value="UniProtKB-KW"/>
</dbReference>
<dbReference type="InterPro" id="IPR004360">
    <property type="entry name" value="Glyas_Fos-R_dOase_dom"/>
</dbReference>
<evidence type="ECO:0000313" key="1">
    <source>
        <dbReference type="EMBL" id="QEE21293.1"/>
    </source>
</evidence>
<keyword evidence="1" id="KW-0223">Dioxygenase</keyword>
<keyword evidence="2" id="KW-1185">Reference proteome</keyword>
<gene>
    <name evidence="1" type="ORF">FNA67_14355</name>
</gene>
<proteinExistence type="predicted"/>
<reference evidence="1 2" key="1">
    <citation type="journal article" date="2015" name="Int. J. Syst. Evol. Microbiol.">
        <title>Youhaiella tibetensis gen. nov., sp. nov., isolated from subsurface sediment.</title>
        <authorList>
            <person name="Wang Y.X."/>
            <person name="Huang F.Q."/>
            <person name="Nogi Y."/>
            <person name="Pang S.J."/>
            <person name="Wang P.K."/>
            <person name="Lv J."/>
        </authorList>
    </citation>
    <scope>NUCLEOTIDE SEQUENCE [LARGE SCALE GENOMIC DNA]</scope>
    <source>
        <strain evidence="2">fig4</strain>
    </source>
</reference>
<sequence length="138" mass="15076">MTNPLRGLSTIRYQALDHEGAKAWYAELLGLEPYFDRPGYCEFRIGDHQHELGILDARYLGTLGAAAAPQGPGGVVAYWHVDDLEGTLARMVAMGATIHEPVREFGEGFVGAAVLDPFGNIVGLMYNVHYLEMLGARV</sequence>
<dbReference type="EMBL" id="CP041690">
    <property type="protein sequence ID" value="QEE21293.1"/>
    <property type="molecule type" value="Genomic_DNA"/>
</dbReference>
<accession>A0A5B9DQ43</accession>
<dbReference type="SUPFAM" id="SSF54593">
    <property type="entry name" value="Glyoxalase/Bleomycin resistance protein/Dihydroxybiphenyl dioxygenase"/>
    <property type="match status" value="1"/>
</dbReference>
<dbReference type="InterPro" id="IPR029068">
    <property type="entry name" value="Glyas_Bleomycin-R_OHBP_Dase"/>
</dbReference>
<evidence type="ECO:0000313" key="2">
    <source>
        <dbReference type="Proteomes" id="UP000321062"/>
    </source>
</evidence>
<dbReference type="Gene3D" id="3.10.180.10">
    <property type="entry name" value="2,3-Dihydroxybiphenyl 1,2-Dioxygenase, domain 1"/>
    <property type="match status" value="1"/>
</dbReference>